<dbReference type="GO" id="GO:0016020">
    <property type="term" value="C:membrane"/>
    <property type="evidence" value="ECO:0007669"/>
    <property type="project" value="UniProtKB-SubCell"/>
</dbReference>
<keyword evidence="2 5" id="KW-0812">Transmembrane</keyword>
<organism evidence="7">
    <name type="scientific">Lotharella globosa</name>
    <dbReference type="NCBI Taxonomy" id="91324"/>
    <lineage>
        <taxon>Eukaryota</taxon>
        <taxon>Sar</taxon>
        <taxon>Rhizaria</taxon>
        <taxon>Cercozoa</taxon>
        <taxon>Chlorarachniophyceae</taxon>
        <taxon>Lotharella</taxon>
    </lineage>
</organism>
<feature type="transmembrane region" description="Helical" evidence="5">
    <location>
        <begin position="273"/>
        <end position="293"/>
    </location>
</feature>
<evidence type="ECO:0000256" key="2">
    <source>
        <dbReference type="ARBA" id="ARBA00022692"/>
    </source>
</evidence>
<proteinExistence type="predicted"/>
<dbReference type="Pfam" id="PF01027">
    <property type="entry name" value="Bax1-I"/>
    <property type="match status" value="1"/>
</dbReference>
<feature type="domain" description="Ubiquitin-like" evidence="6">
    <location>
        <begin position="26"/>
        <end position="86"/>
    </location>
</feature>
<feature type="transmembrane region" description="Helical" evidence="5">
    <location>
        <begin position="216"/>
        <end position="236"/>
    </location>
</feature>
<evidence type="ECO:0000256" key="1">
    <source>
        <dbReference type="ARBA" id="ARBA00004141"/>
    </source>
</evidence>
<dbReference type="AlphaFoldDB" id="A0A6U2Y8S3"/>
<dbReference type="PANTHER" id="PTHR23291">
    <property type="entry name" value="BAX INHIBITOR-RELATED"/>
    <property type="match status" value="1"/>
</dbReference>
<sequence length="388" mass="43161">MADTLSYQSAPGYHVAPHAPEEDVKIKVTVFSYRAPGSRTRDDAKILHLYVPPSNTVLGLKRLVRSQTGHIEQHQTAIYKGQVLHDGFVMKNVPGLCGEGGTTAHVRIVLRNDDLEGPAHNAFTSKIERESDPMVVKSDAPPPGYFHQQSIFRRHSPHGSFTAQPVIQLPRELGEETALVRKVYAALSLQMLATTVISAMFMFYEPLNSFVLKNTTTVFYGSSFLGLGILIGLYCFKAKYPTNLYLLIGFTVAMSCEIGTICAVYSAAGMAELILQASVYTAAIFGALTIYAFTTRVDLRSWGPYLFVGLIVLVLWGLVSMLFGFQQNWFYSLGGALLFSAYILYDTSRLLHTFGADESWIFFTIDLYLDIVNLFLFILQLLSRSNEN</sequence>
<dbReference type="InterPro" id="IPR029071">
    <property type="entry name" value="Ubiquitin-like_domsf"/>
</dbReference>
<gene>
    <name evidence="7" type="ORF">LGLO00237_LOCUS3303</name>
</gene>
<protein>
    <recommendedName>
        <fullName evidence="6">Ubiquitin-like domain-containing protein</fullName>
    </recommendedName>
</protein>
<evidence type="ECO:0000256" key="5">
    <source>
        <dbReference type="SAM" id="Phobius"/>
    </source>
</evidence>
<evidence type="ECO:0000259" key="6">
    <source>
        <dbReference type="PROSITE" id="PS50053"/>
    </source>
</evidence>
<dbReference type="EMBL" id="HBIV01004689">
    <property type="protein sequence ID" value="CAE0648868.1"/>
    <property type="molecule type" value="Transcribed_RNA"/>
</dbReference>
<feature type="transmembrane region" description="Helical" evidence="5">
    <location>
        <begin position="305"/>
        <end position="323"/>
    </location>
</feature>
<evidence type="ECO:0000313" key="7">
    <source>
        <dbReference type="EMBL" id="CAE0648868.1"/>
    </source>
</evidence>
<feature type="transmembrane region" description="Helical" evidence="5">
    <location>
        <begin position="183"/>
        <end position="204"/>
    </location>
</feature>
<reference evidence="7" key="1">
    <citation type="submission" date="2021-01" db="EMBL/GenBank/DDBJ databases">
        <authorList>
            <person name="Corre E."/>
            <person name="Pelletier E."/>
            <person name="Niang G."/>
            <person name="Scheremetjew M."/>
            <person name="Finn R."/>
            <person name="Kale V."/>
            <person name="Holt S."/>
            <person name="Cochrane G."/>
            <person name="Meng A."/>
            <person name="Brown T."/>
            <person name="Cohen L."/>
        </authorList>
    </citation>
    <scope>NUCLEOTIDE SEQUENCE</scope>
    <source>
        <strain evidence="7">CCCM811</strain>
    </source>
</reference>
<dbReference type="InterPro" id="IPR000626">
    <property type="entry name" value="Ubiquitin-like_dom"/>
</dbReference>
<comment type="subcellular location">
    <subcellularLocation>
        <location evidence="1">Membrane</location>
        <topology evidence="1">Multi-pass membrane protein</topology>
    </subcellularLocation>
</comment>
<name>A0A6U2Y8S3_9EUKA</name>
<feature type="transmembrane region" description="Helical" evidence="5">
    <location>
        <begin position="243"/>
        <end position="267"/>
    </location>
</feature>
<accession>A0A6U2Y8S3</accession>
<evidence type="ECO:0000256" key="3">
    <source>
        <dbReference type="ARBA" id="ARBA00022989"/>
    </source>
</evidence>
<keyword evidence="3 5" id="KW-1133">Transmembrane helix</keyword>
<dbReference type="CDD" id="cd17039">
    <property type="entry name" value="Ubl_ubiquitin_like"/>
    <property type="match status" value="1"/>
</dbReference>
<dbReference type="InterPro" id="IPR006214">
    <property type="entry name" value="Bax_inhibitor_1-related"/>
</dbReference>
<evidence type="ECO:0000256" key="4">
    <source>
        <dbReference type="ARBA" id="ARBA00023136"/>
    </source>
</evidence>
<dbReference type="PROSITE" id="PS50053">
    <property type="entry name" value="UBIQUITIN_2"/>
    <property type="match status" value="1"/>
</dbReference>
<keyword evidence="4 5" id="KW-0472">Membrane</keyword>
<dbReference type="PANTHER" id="PTHR23291:SF50">
    <property type="entry name" value="PROTEIN LIFEGUARD 4"/>
    <property type="match status" value="1"/>
</dbReference>
<feature type="transmembrane region" description="Helical" evidence="5">
    <location>
        <begin position="360"/>
        <end position="382"/>
    </location>
</feature>
<dbReference type="SUPFAM" id="SSF54236">
    <property type="entry name" value="Ubiquitin-like"/>
    <property type="match status" value="1"/>
</dbReference>